<accession>A0ABS6TDY0</accession>
<gene>
    <name evidence="1" type="ORF">KUA55_10395</name>
</gene>
<comment type="caution">
    <text evidence="1">The sequence shown here is derived from an EMBL/GenBank/DDBJ whole genome shotgun (WGS) entry which is preliminary data.</text>
</comment>
<organism evidence="1 2">
    <name type="scientific">Enterococcus alishanensis</name>
    <dbReference type="NCBI Taxonomy" id="1303817"/>
    <lineage>
        <taxon>Bacteria</taxon>
        <taxon>Bacillati</taxon>
        <taxon>Bacillota</taxon>
        <taxon>Bacilli</taxon>
        <taxon>Lactobacillales</taxon>
        <taxon>Enterococcaceae</taxon>
        <taxon>Enterococcus</taxon>
    </lineage>
</organism>
<proteinExistence type="predicted"/>
<name>A0ABS6TDY0_9ENTE</name>
<reference evidence="1 2" key="1">
    <citation type="submission" date="2021-06" db="EMBL/GenBank/DDBJ databases">
        <title>Enterococcus alishanensis sp. nov., a novel lactic acid bacterium isolated from fresh coffee beans.</title>
        <authorList>
            <person name="Chen Y.-S."/>
        </authorList>
    </citation>
    <scope>NUCLEOTIDE SEQUENCE [LARGE SCALE GENOMIC DNA]</scope>
    <source>
        <strain evidence="1 2">ALS3</strain>
    </source>
</reference>
<dbReference type="Proteomes" id="UP000774130">
    <property type="component" value="Unassembled WGS sequence"/>
</dbReference>
<keyword evidence="2" id="KW-1185">Reference proteome</keyword>
<protein>
    <submittedName>
        <fullName evidence="1">ImmA/IrrE family metallo-endopeptidase</fullName>
    </submittedName>
</protein>
<sequence>MDFYDEDIYWEASTLAHKIVNQVNIYNNGDLKNLNVFHIKSYVEETQNAIYTTYRFKKLLSGMMAGSVQKIQGMFVISVNDSSMIERRFFSEMHETIHLFSDSFDENDGRAFSELIKEKDYLPEDYRREQIANFGAGILMANDEALVHCIHKFKKFHHCANFFFMSKKAFEVRLRTFLVFNKNLTPQYAYKVVNNYKSGNYYDLRKLL</sequence>
<dbReference type="EMBL" id="JAHUZB010000003">
    <property type="protein sequence ID" value="MBV7391091.1"/>
    <property type="molecule type" value="Genomic_DNA"/>
</dbReference>
<dbReference type="RefSeq" id="WP_218326125.1">
    <property type="nucleotide sequence ID" value="NZ_JAHUZB010000003.1"/>
</dbReference>
<evidence type="ECO:0000313" key="1">
    <source>
        <dbReference type="EMBL" id="MBV7391091.1"/>
    </source>
</evidence>
<evidence type="ECO:0000313" key="2">
    <source>
        <dbReference type="Proteomes" id="UP000774130"/>
    </source>
</evidence>